<comment type="caution">
    <text evidence="1">The sequence shown here is derived from an EMBL/GenBank/DDBJ whole genome shotgun (WGS) entry which is preliminary data.</text>
</comment>
<gene>
    <name evidence="1" type="ORF">HFQ13_13620</name>
</gene>
<organism evidence="1 2">
    <name type="scientific">Igneacidithiobacillus copahuensis</name>
    <dbReference type="NCBI Taxonomy" id="2724909"/>
    <lineage>
        <taxon>Bacteria</taxon>
        <taxon>Pseudomonadati</taxon>
        <taxon>Pseudomonadota</taxon>
        <taxon>Acidithiobacillia</taxon>
        <taxon>Acidithiobacillales</taxon>
        <taxon>Acidithiobacillaceae</taxon>
        <taxon>Igneacidithiobacillus</taxon>
    </lineage>
</organism>
<dbReference type="Proteomes" id="UP001197378">
    <property type="component" value="Unassembled WGS sequence"/>
</dbReference>
<accession>A0AAE2YSL5</accession>
<reference evidence="1" key="1">
    <citation type="journal article" date="2021" name="ISME J.">
        <title>Genomic evolution of the class Acidithiobacillia: deep-branching Proteobacteria living in extreme acidic conditions.</title>
        <authorList>
            <person name="Moya-Beltran A."/>
            <person name="Beard S."/>
            <person name="Rojas-Villalobos C."/>
            <person name="Issotta F."/>
            <person name="Gallardo Y."/>
            <person name="Ulloa R."/>
            <person name="Giaveno A."/>
            <person name="Degli Esposti M."/>
            <person name="Johnson D.B."/>
            <person name="Quatrini R."/>
        </authorList>
    </citation>
    <scope>NUCLEOTIDE SEQUENCE</scope>
    <source>
        <strain evidence="1">VAN18-1</strain>
    </source>
</reference>
<evidence type="ECO:0000313" key="2">
    <source>
        <dbReference type="Proteomes" id="UP001197378"/>
    </source>
</evidence>
<dbReference type="InterPro" id="IPR007402">
    <property type="entry name" value="DUF455"/>
</dbReference>
<evidence type="ECO:0000313" key="1">
    <source>
        <dbReference type="EMBL" id="MBU2789225.1"/>
    </source>
</evidence>
<name>A0AAE2YSL5_9PROT</name>
<dbReference type="InterPro" id="IPR011197">
    <property type="entry name" value="UCP012318"/>
</dbReference>
<dbReference type="PANTHER" id="PTHR42782:SF4">
    <property type="entry name" value="DUF455 DOMAIN-CONTAINING PROTEIN"/>
    <property type="match status" value="1"/>
</dbReference>
<dbReference type="InterPro" id="IPR009078">
    <property type="entry name" value="Ferritin-like_SF"/>
</dbReference>
<dbReference type="Pfam" id="PF04305">
    <property type="entry name" value="DUF455"/>
    <property type="match status" value="1"/>
</dbReference>
<dbReference type="SUPFAM" id="SSF47240">
    <property type="entry name" value="Ferritin-like"/>
    <property type="match status" value="1"/>
</dbReference>
<proteinExistence type="predicted"/>
<dbReference type="PIRSF" id="PIRSF012318">
    <property type="entry name" value="UCP012318"/>
    <property type="match status" value="1"/>
</dbReference>
<dbReference type="PANTHER" id="PTHR42782">
    <property type="entry name" value="SI:CH73-314G15.3"/>
    <property type="match status" value="1"/>
</dbReference>
<keyword evidence="2" id="KW-1185">Reference proteome</keyword>
<dbReference type="CDD" id="cd00657">
    <property type="entry name" value="Ferritin_like"/>
    <property type="match status" value="1"/>
</dbReference>
<sequence>MNAQQQQICAALLENGIDAKLAAVAVLPDIVAVDDWIAIPTPSIPGRPARLQLVAPRDVPRRRNLASREGRFALLHALAHIEFNAINLALDAVCAFPGLPAQYYADWLHIAKEEAAHFAALRRLLQVMGGEYGELPAHNGLWEMAVETADDPLKRMALVPRVLEARGLDATPPIRARLQALGDTEADAVLAVIEAEEIAHVAAGSYWFRWLCAARDLNPDTHFFTLLDRHYRGRPGGVFAEPARLAAGFSEYELQRLRDRAQEGCAGG</sequence>
<dbReference type="EMBL" id="JAAXYO010000188">
    <property type="protein sequence ID" value="MBU2789225.1"/>
    <property type="molecule type" value="Genomic_DNA"/>
</dbReference>
<dbReference type="AlphaFoldDB" id="A0AAE2YSL5"/>
<protein>
    <submittedName>
        <fullName evidence="1">Ferritin-like domain-containing protein</fullName>
    </submittedName>
</protein>
<dbReference type="RefSeq" id="WP_215870804.1">
    <property type="nucleotide sequence ID" value="NZ_JAAXYO010000188.1"/>
</dbReference>